<evidence type="ECO:0000256" key="3">
    <source>
        <dbReference type="ARBA" id="ARBA00022723"/>
    </source>
</evidence>
<dbReference type="Pfam" id="PF12002">
    <property type="entry name" value="MgsA_C"/>
    <property type="match status" value="1"/>
</dbReference>
<dbReference type="PANTHER" id="PTHR13779:SF7">
    <property type="entry name" value="ATPASE WRNIP1"/>
    <property type="match status" value="1"/>
</dbReference>
<gene>
    <name evidence="13" type="ORF">SCODWIG_01544</name>
</gene>
<dbReference type="InterPro" id="IPR051314">
    <property type="entry name" value="AAA_ATPase_RarA/MGS1/WRNIP1"/>
</dbReference>
<keyword evidence="8" id="KW-0067">ATP-binding</keyword>
<dbReference type="CDD" id="cd18139">
    <property type="entry name" value="HLD_clamp_RarA"/>
    <property type="match status" value="1"/>
</dbReference>
<dbReference type="GO" id="GO:0017116">
    <property type="term" value="F:single-stranded DNA helicase activity"/>
    <property type="evidence" value="ECO:0007669"/>
    <property type="project" value="TreeGrafter"/>
</dbReference>
<evidence type="ECO:0000256" key="9">
    <source>
        <dbReference type="ARBA" id="ARBA00023204"/>
    </source>
</evidence>
<keyword evidence="9 10" id="KW-0234">DNA repair</keyword>
<dbReference type="GO" id="GO:0008270">
    <property type="term" value="F:zinc ion binding"/>
    <property type="evidence" value="ECO:0007669"/>
    <property type="project" value="UniProtKB-KW"/>
</dbReference>
<dbReference type="InterPro" id="IPR032423">
    <property type="entry name" value="AAA_assoc_2"/>
</dbReference>
<dbReference type="FunFam" id="3.40.50.300:FF:000137">
    <property type="entry name" value="Replication-associated recombination protein A"/>
    <property type="match status" value="1"/>
</dbReference>
<dbReference type="Gene3D" id="1.20.272.10">
    <property type="match status" value="1"/>
</dbReference>
<dbReference type="OrthoDB" id="10265467at2759"/>
<keyword evidence="5 10" id="KW-0227">DNA damage</keyword>
<dbReference type="PANTHER" id="PTHR13779">
    <property type="entry name" value="WERNER HELICASE-INTERACTING PROTEIN 1 FAMILY MEMBER"/>
    <property type="match status" value="1"/>
</dbReference>
<dbReference type="CDD" id="cd00009">
    <property type="entry name" value="AAA"/>
    <property type="match status" value="1"/>
</dbReference>
<keyword evidence="3" id="KW-0479">Metal-binding</keyword>
<evidence type="ECO:0000256" key="2">
    <source>
        <dbReference type="ARBA" id="ARBA00022705"/>
    </source>
</evidence>
<dbReference type="Gene3D" id="3.40.50.300">
    <property type="entry name" value="P-loop containing nucleotide triphosphate hydrolases"/>
    <property type="match status" value="1"/>
</dbReference>
<dbReference type="Proteomes" id="UP000262825">
    <property type="component" value="Unassembled WGS sequence"/>
</dbReference>
<dbReference type="GO" id="GO:0005634">
    <property type="term" value="C:nucleus"/>
    <property type="evidence" value="ECO:0007669"/>
    <property type="project" value="TreeGrafter"/>
</dbReference>
<reference evidence="14" key="1">
    <citation type="submission" date="2018-06" db="EMBL/GenBank/DDBJ databases">
        <authorList>
            <person name="Guldener U."/>
        </authorList>
    </citation>
    <scope>NUCLEOTIDE SEQUENCE [LARGE SCALE GENOMIC DNA]</scope>
    <source>
        <strain evidence="14">UTAD17</strain>
    </source>
</reference>
<feature type="domain" description="UBZ4-type" evidence="12">
    <location>
        <begin position="5"/>
        <end position="33"/>
    </location>
</feature>
<comment type="similarity">
    <text evidence="1">Belongs to the AAA ATPase family. RarA/MGS1/WRNIP1 subfamily.</text>
</comment>
<dbReference type="Gene3D" id="1.10.3710.10">
    <property type="entry name" value="DNA polymerase III clamp loader subunits, C-terminal domain"/>
    <property type="match status" value="1"/>
</dbReference>
<dbReference type="EMBL" id="UFAJ01000203">
    <property type="protein sequence ID" value="SSD59783.1"/>
    <property type="molecule type" value="Genomic_DNA"/>
</dbReference>
<dbReference type="SMART" id="SM00734">
    <property type="entry name" value="ZnF_Rad18"/>
    <property type="match status" value="1"/>
</dbReference>
<dbReference type="SMART" id="SM00382">
    <property type="entry name" value="AAA"/>
    <property type="match status" value="1"/>
</dbReference>
<evidence type="ECO:0000313" key="14">
    <source>
        <dbReference type="Proteomes" id="UP000262825"/>
    </source>
</evidence>
<feature type="region of interest" description="Disordered" evidence="11">
    <location>
        <begin position="79"/>
        <end position="118"/>
    </location>
</feature>
<dbReference type="FunFam" id="1.20.272.10:FF:000001">
    <property type="entry name" value="Putative AAA family ATPase"/>
    <property type="match status" value="1"/>
</dbReference>
<name>A0A376B550_9ASCO</name>
<protein>
    <submittedName>
        <fullName evidence="13">Related to DNA-dependent ATPase MGS1</fullName>
    </submittedName>
</protein>
<dbReference type="SUPFAM" id="SSF52540">
    <property type="entry name" value="P-loop containing nucleoside triphosphate hydrolases"/>
    <property type="match status" value="1"/>
</dbReference>
<feature type="compositionally biased region" description="Polar residues" evidence="11">
    <location>
        <begin position="79"/>
        <end position="89"/>
    </location>
</feature>
<dbReference type="PROSITE" id="PS51908">
    <property type="entry name" value="ZF_UBZ4"/>
    <property type="match status" value="1"/>
</dbReference>
<dbReference type="InterPro" id="IPR003593">
    <property type="entry name" value="AAA+_ATPase"/>
</dbReference>
<dbReference type="GO" id="GO:0008047">
    <property type="term" value="F:enzyme activator activity"/>
    <property type="evidence" value="ECO:0007669"/>
    <property type="project" value="TreeGrafter"/>
</dbReference>
<dbReference type="GO" id="GO:0006271">
    <property type="term" value="P:DNA strand elongation involved in DNA replication"/>
    <property type="evidence" value="ECO:0007669"/>
    <property type="project" value="UniProtKB-ARBA"/>
</dbReference>
<dbReference type="InterPro" id="IPR027417">
    <property type="entry name" value="P-loop_NTPase"/>
</dbReference>
<evidence type="ECO:0000256" key="1">
    <source>
        <dbReference type="ARBA" id="ARBA00008959"/>
    </source>
</evidence>
<dbReference type="VEuPathDB" id="FungiDB:SCODWIG_01544"/>
<keyword evidence="4" id="KW-0547">Nucleotide-binding</keyword>
<evidence type="ECO:0000256" key="7">
    <source>
        <dbReference type="ARBA" id="ARBA00022833"/>
    </source>
</evidence>
<evidence type="ECO:0000256" key="11">
    <source>
        <dbReference type="SAM" id="MobiDB-lite"/>
    </source>
</evidence>
<organism evidence="13 14">
    <name type="scientific">Saccharomycodes ludwigii</name>
    <dbReference type="NCBI Taxonomy" id="36035"/>
    <lineage>
        <taxon>Eukaryota</taxon>
        <taxon>Fungi</taxon>
        <taxon>Dikarya</taxon>
        <taxon>Ascomycota</taxon>
        <taxon>Saccharomycotina</taxon>
        <taxon>Saccharomycetes</taxon>
        <taxon>Saccharomycodales</taxon>
        <taxon>Saccharomycodaceae</taxon>
        <taxon>Saccharomycodes</taxon>
    </lineage>
</organism>
<dbReference type="InterPro" id="IPR021886">
    <property type="entry name" value="MgsA_C"/>
</dbReference>
<evidence type="ECO:0000256" key="6">
    <source>
        <dbReference type="ARBA" id="ARBA00022771"/>
    </source>
</evidence>
<dbReference type="Gene3D" id="1.10.8.60">
    <property type="match status" value="1"/>
</dbReference>
<dbReference type="AlphaFoldDB" id="A0A376B550"/>
<dbReference type="SUPFAM" id="SSF48019">
    <property type="entry name" value="post-AAA+ oligomerization domain-like"/>
    <property type="match status" value="1"/>
</dbReference>
<evidence type="ECO:0000313" key="13">
    <source>
        <dbReference type="EMBL" id="SSD59783.1"/>
    </source>
</evidence>
<dbReference type="GO" id="GO:0003677">
    <property type="term" value="F:DNA binding"/>
    <property type="evidence" value="ECO:0007669"/>
    <property type="project" value="InterPro"/>
</dbReference>
<accession>A0A376B550</accession>
<keyword evidence="6 10" id="KW-0863">Zinc-finger</keyword>
<feature type="compositionally biased region" description="Basic and acidic residues" evidence="11">
    <location>
        <begin position="104"/>
        <end position="118"/>
    </location>
</feature>
<feature type="compositionally biased region" description="Polar residues" evidence="11">
    <location>
        <begin position="34"/>
        <end position="56"/>
    </location>
</feature>
<dbReference type="GO" id="GO:0000731">
    <property type="term" value="P:DNA synthesis involved in DNA repair"/>
    <property type="evidence" value="ECO:0007669"/>
    <property type="project" value="TreeGrafter"/>
</dbReference>
<keyword evidence="14" id="KW-1185">Reference proteome</keyword>
<dbReference type="Pfam" id="PF16193">
    <property type="entry name" value="AAA_assoc_2"/>
    <property type="match status" value="1"/>
</dbReference>
<evidence type="ECO:0000259" key="12">
    <source>
        <dbReference type="PROSITE" id="PS51908"/>
    </source>
</evidence>
<dbReference type="InterPro" id="IPR008921">
    <property type="entry name" value="DNA_pol3_clamp-load_cplx_C"/>
</dbReference>
<proteinExistence type="inferred from homology"/>
<evidence type="ECO:0000256" key="10">
    <source>
        <dbReference type="PROSITE-ProRule" id="PRU01256"/>
    </source>
</evidence>
<evidence type="ECO:0000256" key="5">
    <source>
        <dbReference type="ARBA" id="ARBA00022763"/>
    </source>
</evidence>
<dbReference type="Pfam" id="PF00004">
    <property type="entry name" value="AAA"/>
    <property type="match status" value="1"/>
</dbReference>
<keyword evidence="7" id="KW-0862">Zinc</keyword>
<dbReference type="GO" id="GO:0016887">
    <property type="term" value="F:ATP hydrolysis activity"/>
    <property type="evidence" value="ECO:0007669"/>
    <property type="project" value="InterPro"/>
</dbReference>
<dbReference type="InterPro" id="IPR006642">
    <property type="entry name" value="Rad18_UBZ4"/>
</dbReference>
<evidence type="ECO:0000256" key="4">
    <source>
        <dbReference type="ARBA" id="ARBA00022741"/>
    </source>
</evidence>
<dbReference type="GO" id="GO:0005524">
    <property type="term" value="F:ATP binding"/>
    <property type="evidence" value="ECO:0007669"/>
    <property type="project" value="UniProtKB-KW"/>
</dbReference>
<sequence length="614" mass="69375">MVEQLVLCPLCNKKVPFLSINKHLDLGCSKKLEISSNSDNTTGTPTHTMLKNTNNSNIKNTLAPSKQSNLINFFSQNSKKLNNSEPSVSKSERITILDGEEEDGGKNDDVDGDDNEKKEKDLISVDVTDHEEAHHATKNYTDENTKRKLDQTDIEEKDNENRKKYLNKISHLPLSEKIRPSTLSEYVGQDHLLDSSDGILYKFLISNRIPSMILWGPPGVGKTTLARLIVKFTNNYTSATATKNKYTLIETSATVATVQELRKIFEKAHKNYILTKYTTVLFIDEIHRFTKSQQDVLLPYIENGDIILVGCTTENPSFQLNNALLSRVQVFTLNKMTQENMFKVLESGIKMLNNYRSPAEQLKFEDNVLEYICKLSNGDTRRSLNILELVCTNVQVDPTKSITLEETQNILNNKQNIFYYDAKGDNHYDTISAFHKSIRGGDANASLYYLAKMLTSGEDPLYIARRMIRIASEDIGLINSKMLPLAVAAHDAVMKVGLPEADLCLAQCCVELAKSPKSVKLYRAWNNIKSSLRENKYELASSEIPLHLRNAPTKLMADLGYKKDYKYNPDYVNGECDQTYFPEKVLQNIGLNKAELNFLENAPDLGNIVDSDKH</sequence>
<keyword evidence="2" id="KW-0235">DNA replication</keyword>
<feature type="region of interest" description="Disordered" evidence="11">
    <location>
        <begin position="33"/>
        <end position="56"/>
    </location>
</feature>
<evidence type="ECO:0000256" key="8">
    <source>
        <dbReference type="ARBA" id="ARBA00022840"/>
    </source>
</evidence>
<dbReference type="InterPro" id="IPR003959">
    <property type="entry name" value="ATPase_AAA_core"/>
</dbReference>